<organism evidence="2 3">
    <name type="scientific">Brachionus plicatilis</name>
    <name type="common">Marine rotifer</name>
    <name type="synonym">Brachionus muelleri</name>
    <dbReference type="NCBI Taxonomy" id="10195"/>
    <lineage>
        <taxon>Eukaryota</taxon>
        <taxon>Metazoa</taxon>
        <taxon>Spiralia</taxon>
        <taxon>Gnathifera</taxon>
        <taxon>Rotifera</taxon>
        <taxon>Eurotatoria</taxon>
        <taxon>Monogononta</taxon>
        <taxon>Pseudotrocha</taxon>
        <taxon>Ploima</taxon>
        <taxon>Brachionidae</taxon>
        <taxon>Brachionus</taxon>
    </lineage>
</organism>
<comment type="caution">
    <text evidence="2">The sequence shown here is derived from an EMBL/GenBank/DDBJ whole genome shotgun (WGS) entry which is preliminary data.</text>
</comment>
<dbReference type="AlphaFoldDB" id="A0A3M7QL93"/>
<accession>A0A3M7QL93</accession>
<name>A0A3M7QL93_BRAPC</name>
<proteinExistence type="predicted"/>
<evidence type="ECO:0000313" key="2">
    <source>
        <dbReference type="EMBL" id="RNA11811.1"/>
    </source>
</evidence>
<evidence type="ECO:0000256" key="1">
    <source>
        <dbReference type="SAM" id="Phobius"/>
    </source>
</evidence>
<reference evidence="2 3" key="1">
    <citation type="journal article" date="2018" name="Sci. Rep.">
        <title>Genomic signatures of local adaptation to the degree of environmental predictability in rotifers.</title>
        <authorList>
            <person name="Franch-Gras L."/>
            <person name="Hahn C."/>
            <person name="Garcia-Roger E.M."/>
            <person name="Carmona M.J."/>
            <person name="Serra M."/>
            <person name="Gomez A."/>
        </authorList>
    </citation>
    <scope>NUCLEOTIDE SEQUENCE [LARGE SCALE GENOMIC DNA]</scope>
    <source>
        <strain evidence="2">HYR1</strain>
    </source>
</reference>
<keyword evidence="1" id="KW-1133">Transmembrane helix</keyword>
<keyword evidence="3" id="KW-1185">Reference proteome</keyword>
<dbReference type="EMBL" id="REGN01005847">
    <property type="protein sequence ID" value="RNA11811.1"/>
    <property type="molecule type" value="Genomic_DNA"/>
</dbReference>
<evidence type="ECO:0000313" key="3">
    <source>
        <dbReference type="Proteomes" id="UP000276133"/>
    </source>
</evidence>
<protein>
    <submittedName>
        <fullName evidence="2">Uncharacterized protein</fullName>
    </submittedName>
</protein>
<keyword evidence="1" id="KW-0812">Transmembrane</keyword>
<keyword evidence="1" id="KW-0472">Membrane</keyword>
<gene>
    <name evidence="2" type="ORF">BpHYR1_016733</name>
</gene>
<sequence length="78" mass="9243">MAIHRCLFIPFINFHLSSSCASIKKEIQNIKHMPSTKPHINSYFNSDDKLLIYLFIINFGPSILILLYIYYIYKFVLK</sequence>
<dbReference type="Proteomes" id="UP000276133">
    <property type="component" value="Unassembled WGS sequence"/>
</dbReference>
<feature type="transmembrane region" description="Helical" evidence="1">
    <location>
        <begin position="50"/>
        <end position="73"/>
    </location>
</feature>
<dbReference type="PROSITE" id="PS51257">
    <property type="entry name" value="PROKAR_LIPOPROTEIN"/>
    <property type="match status" value="1"/>
</dbReference>